<sequence length="188" mass="20414">MDIESLGVNPDHVALARAVSEIELEVAQLGWDRPSTVYALVPSSTILADPAGLPAAIRQDLEAQVQAFPNHLTAILQEELPGQRIEESLGYLSWPEQVVGMAVSMERVSVPPEAEKDAPSDPDAAISYYATHPDRQEFRIVAGVLRDGQSWSAIRSRDLDDPDKVAQASDLVPDLTAALLATFTDEEE</sequence>
<protein>
    <submittedName>
        <fullName evidence="1">Uncharacterized protein</fullName>
    </submittedName>
</protein>
<name>A0A1Q5PLY7_9ACTO</name>
<dbReference type="STRING" id="156892.BM477_06245"/>
<gene>
    <name evidence="1" type="ORF">BM477_06245</name>
</gene>
<comment type="caution">
    <text evidence="1">The sequence shown here is derived from an EMBL/GenBank/DDBJ whole genome shotgun (WGS) entry which is preliminary data.</text>
</comment>
<dbReference type="EMBL" id="MPDM01000006">
    <property type="protein sequence ID" value="OKL48063.1"/>
    <property type="molecule type" value="Genomic_DNA"/>
</dbReference>
<proteinExistence type="predicted"/>
<dbReference type="RefSeq" id="WP_075361831.1">
    <property type="nucleotide sequence ID" value="NZ_MPDM01000006.1"/>
</dbReference>
<dbReference type="AlphaFoldDB" id="A0A1Q5PLY7"/>
<dbReference type="OrthoDB" id="3266223at2"/>
<organism evidence="1 2">
    <name type="scientific">Boudabousia marimammalium</name>
    <dbReference type="NCBI Taxonomy" id="156892"/>
    <lineage>
        <taxon>Bacteria</taxon>
        <taxon>Bacillati</taxon>
        <taxon>Actinomycetota</taxon>
        <taxon>Actinomycetes</taxon>
        <taxon>Actinomycetales</taxon>
        <taxon>Actinomycetaceae</taxon>
        <taxon>Boudabousia</taxon>
    </lineage>
</organism>
<reference evidence="2" key="1">
    <citation type="submission" date="2016-11" db="EMBL/GenBank/DDBJ databases">
        <title>Actinomyces gypaetusis sp. nov. isolated from Gypaetus barbatus in Qinghai Tibet Plateau China.</title>
        <authorList>
            <person name="Meng X."/>
        </authorList>
    </citation>
    <scope>NUCLEOTIDE SEQUENCE [LARGE SCALE GENOMIC DNA]</scope>
    <source>
        <strain evidence="2">DSM 15383</strain>
    </source>
</reference>
<dbReference type="NCBIfam" id="NF040618">
    <property type="entry name" value="PPA1309_fam"/>
    <property type="match status" value="1"/>
</dbReference>
<accession>A0A1Q5PLY7</accession>
<evidence type="ECO:0000313" key="1">
    <source>
        <dbReference type="EMBL" id="OKL48063.1"/>
    </source>
</evidence>
<evidence type="ECO:0000313" key="2">
    <source>
        <dbReference type="Proteomes" id="UP000186465"/>
    </source>
</evidence>
<keyword evidence="2" id="KW-1185">Reference proteome</keyword>
<dbReference type="InterPro" id="IPR047681">
    <property type="entry name" value="PPA1309-like"/>
</dbReference>
<dbReference type="Proteomes" id="UP000186465">
    <property type="component" value="Unassembled WGS sequence"/>
</dbReference>